<gene>
    <name evidence="1" type="ORF">UABAM_00651</name>
</gene>
<accession>A0A5S9II78</accession>
<dbReference type="RefSeq" id="WP_151966556.1">
    <property type="nucleotide sequence ID" value="NZ_AP019860.1"/>
</dbReference>
<dbReference type="Proteomes" id="UP000326354">
    <property type="component" value="Chromosome"/>
</dbReference>
<organism evidence="1 2">
    <name type="scientific">Uabimicrobium amorphum</name>
    <dbReference type="NCBI Taxonomy" id="2596890"/>
    <lineage>
        <taxon>Bacteria</taxon>
        <taxon>Pseudomonadati</taxon>
        <taxon>Planctomycetota</taxon>
        <taxon>Candidatus Uabimicrobiia</taxon>
        <taxon>Candidatus Uabimicrobiales</taxon>
        <taxon>Candidatus Uabimicrobiaceae</taxon>
        <taxon>Candidatus Uabimicrobium</taxon>
    </lineage>
</organism>
<proteinExistence type="predicted"/>
<sequence>MRLFLFVAIAASFLYADIEVHRLIENQEHDPVFWHIPNFADHSKRNYAALSPQGNLGIVYRTVERINDRGKKKYTVFFHDITTNDVQAIYSKATYKIPKMNLSLIYDHLGKPHIFVDYTYRFIHFYRKDSKWIKDVLPIKFRRIYGSGVNSAKIYHIVEGENQRLYVVFFVMVKLKYHLLFAEYSQKKWQLFEVEDIPKDMQKIFDVQIRNLEDFTLLYGGINRLMYANFSSGTWDTETVVSGKKMEQAGWEANIFRNKDKLYVASNIRRVVSTGSLVFSRLLWSERSEKGWETKVIFRESRGYSGKDGQSYTGASPCIFFDDEDRANVIFNDVASWHSGGVNDFCEGNLRHAVRKGKSWKSEILYPQIGQWHKPQPLYELLYPVVFYVDGRAHCFGVERVTEGISTRFGGKNPMGFSIVYIIFE</sequence>
<keyword evidence="2" id="KW-1185">Reference proteome</keyword>
<reference evidence="1 2" key="1">
    <citation type="submission" date="2019-08" db="EMBL/GenBank/DDBJ databases">
        <title>Complete genome sequence of Candidatus Uab amorphum.</title>
        <authorList>
            <person name="Shiratori T."/>
            <person name="Suzuki S."/>
            <person name="Kakizawa Y."/>
            <person name="Ishida K."/>
        </authorList>
    </citation>
    <scope>NUCLEOTIDE SEQUENCE [LARGE SCALE GENOMIC DNA]</scope>
    <source>
        <strain evidence="1 2">SRT547</strain>
    </source>
</reference>
<evidence type="ECO:0000313" key="2">
    <source>
        <dbReference type="Proteomes" id="UP000326354"/>
    </source>
</evidence>
<dbReference type="AlphaFoldDB" id="A0A5S9II78"/>
<dbReference type="KEGG" id="uam:UABAM_00651"/>
<evidence type="ECO:0000313" key="1">
    <source>
        <dbReference type="EMBL" id="BBM82308.1"/>
    </source>
</evidence>
<protein>
    <submittedName>
        <fullName evidence="1">Uncharacterized protein</fullName>
    </submittedName>
</protein>
<dbReference type="EMBL" id="AP019860">
    <property type="protein sequence ID" value="BBM82308.1"/>
    <property type="molecule type" value="Genomic_DNA"/>
</dbReference>
<name>A0A5S9II78_UABAM</name>